<dbReference type="EMBL" id="JANPWB010000002">
    <property type="protein sequence ID" value="KAJ1208785.1"/>
    <property type="molecule type" value="Genomic_DNA"/>
</dbReference>
<accession>A0AAV7W900</accession>
<dbReference type="AlphaFoldDB" id="A0AAV7W900"/>
<protein>
    <submittedName>
        <fullName evidence="1">Uncharacterized protein</fullName>
    </submittedName>
</protein>
<comment type="caution">
    <text evidence="1">The sequence shown here is derived from an EMBL/GenBank/DDBJ whole genome shotgun (WGS) entry which is preliminary data.</text>
</comment>
<proteinExistence type="predicted"/>
<name>A0AAV7W900_PLEWA</name>
<gene>
    <name evidence="1" type="ORF">NDU88_004168</name>
</gene>
<reference evidence="1" key="1">
    <citation type="journal article" date="2022" name="bioRxiv">
        <title>Sequencing and chromosome-scale assembly of the giantPleurodeles waltlgenome.</title>
        <authorList>
            <person name="Brown T."/>
            <person name="Elewa A."/>
            <person name="Iarovenko S."/>
            <person name="Subramanian E."/>
            <person name="Araus A.J."/>
            <person name="Petzold A."/>
            <person name="Susuki M."/>
            <person name="Suzuki K.-i.T."/>
            <person name="Hayashi T."/>
            <person name="Toyoda A."/>
            <person name="Oliveira C."/>
            <person name="Osipova E."/>
            <person name="Leigh N.D."/>
            <person name="Simon A."/>
            <person name="Yun M.H."/>
        </authorList>
    </citation>
    <scope>NUCLEOTIDE SEQUENCE</scope>
    <source>
        <strain evidence="1">20211129_DDA</strain>
        <tissue evidence="1">Liver</tissue>
    </source>
</reference>
<dbReference type="Proteomes" id="UP001066276">
    <property type="component" value="Chromosome 1_2"/>
</dbReference>
<organism evidence="1 2">
    <name type="scientific">Pleurodeles waltl</name>
    <name type="common">Iberian ribbed newt</name>
    <dbReference type="NCBI Taxonomy" id="8319"/>
    <lineage>
        <taxon>Eukaryota</taxon>
        <taxon>Metazoa</taxon>
        <taxon>Chordata</taxon>
        <taxon>Craniata</taxon>
        <taxon>Vertebrata</taxon>
        <taxon>Euteleostomi</taxon>
        <taxon>Amphibia</taxon>
        <taxon>Batrachia</taxon>
        <taxon>Caudata</taxon>
        <taxon>Salamandroidea</taxon>
        <taxon>Salamandridae</taxon>
        <taxon>Pleurodelinae</taxon>
        <taxon>Pleurodeles</taxon>
    </lineage>
</organism>
<evidence type="ECO:0000313" key="1">
    <source>
        <dbReference type="EMBL" id="KAJ1208785.1"/>
    </source>
</evidence>
<evidence type="ECO:0000313" key="2">
    <source>
        <dbReference type="Proteomes" id="UP001066276"/>
    </source>
</evidence>
<keyword evidence="2" id="KW-1185">Reference proteome</keyword>
<sequence>MRLLAEAARMDPILGEVEQRCPTMRASSGVSSAVIVCSPSWARWQDAQEKGVRADCVGAERPGQRGGLGARTGRDCGA</sequence>